<protein>
    <submittedName>
        <fullName evidence="3">DUF4922 domain-containing protein</fullName>
    </submittedName>
</protein>
<dbReference type="InterPro" id="IPR058865">
    <property type="entry name" value="GDPGP1_C"/>
</dbReference>
<proteinExistence type="predicted"/>
<evidence type="ECO:0000259" key="1">
    <source>
        <dbReference type="Pfam" id="PF16269"/>
    </source>
</evidence>
<feature type="domain" description="DUF4922" evidence="1">
    <location>
        <begin position="17"/>
        <end position="159"/>
    </location>
</feature>
<comment type="caution">
    <text evidence="3">The sequence shown here is derived from an EMBL/GenBank/DDBJ whole genome shotgun (WGS) entry which is preliminary data.</text>
</comment>
<dbReference type="Pfam" id="PF16269">
    <property type="entry name" value="DUF4922"/>
    <property type="match status" value="1"/>
</dbReference>
<dbReference type="RefSeq" id="WP_186958367.1">
    <property type="nucleotide sequence ID" value="NZ_JACOOI010000002.1"/>
</dbReference>
<name>A0ABR7DX34_9BACT</name>
<dbReference type="Proteomes" id="UP000644010">
    <property type="component" value="Unassembled WGS sequence"/>
</dbReference>
<feature type="domain" description="GDPGP1-like C-terminal" evidence="2">
    <location>
        <begin position="267"/>
        <end position="320"/>
    </location>
</feature>
<evidence type="ECO:0000259" key="2">
    <source>
        <dbReference type="Pfam" id="PF26216"/>
    </source>
</evidence>
<dbReference type="EMBL" id="JACOOI010000002">
    <property type="protein sequence ID" value="MBC5642037.1"/>
    <property type="molecule type" value="Genomic_DNA"/>
</dbReference>
<sequence length="326" mass="37928">MIDRSEMNELRERVEDLLDEQIRDWELVRTNTYALANLKTRNLWIRDFPVILQFNPERIRSSAAKTDAASLQARPCFFCHRPEEQYGIDYNDAFDILVNPYPISGGHLTIPLKWHEDQQILPYYEDMLCLAHDLQDYAVFYNGPKCGASAPDHMHFQAMERGNLPIEVNYKKAPKGIVWEGRNTVLYVLYDFMASAFLLISSDLREADYAFKQLYAQLEIKEGDSEPMMNVVTWKDEDAWKDEDNWISCIFPRKELRPSCFYAEGDANILISPATVEMAGLFITPLEKDFDKVTSEDLETILREVSISEEEKNEIVRKMIQSSPRK</sequence>
<dbReference type="SUPFAM" id="SSF54197">
    <property type="entry name" value="HIT-like"/>
    <property type="match status" value="1"/>
</dbReference>
<reference evidence="3 4" key="1">
    <citation type="submission" date="2020-08" db="EMBL/GenBank/DDBJ databases">
        <title>Genome public.</title>
        <authorList>
            <person name="Liu C."/>
            <person name="Sun Q."/>
        </authorList>
    </citation>
    <scope>NUCLEOTIDE SEQUENCE [LARGE SCALE GENOMIC DNA]</scope>
    <source>
        <strain evidence="3 4">BX2</strain>
    </source>
</reference>
<dbReference type="InterPro" id="IPR036265">
    <property type="entry name" value="HIT-like_sf"/>
</dbReference>
<keyword evidence="4" id="KW-1185">Reference proteome</keyword>
<evidence type="ECO:0000313" key="3">
    <source>
        <dbReference type="EMBL" id="MBC5642037.1"/>
    </source>
</evidence>
<organism evidence="3 4">
    <name type="scientific">Parabacteroides segnis</name>
    <dbReference type="NCBI Taxonomy" id="2763058"/>
    <lineage>
        <taxon>Bacteria</taxon>
        <taxon>Pseudomonadati</taxon>
        <taxon>Bacteroidota</taxon>
        <taxon>Bacteroidia</taxon>
        <taxon>Bacteroidales</taxon>
        <taxon>Tannerellaceae</taxon>
        <taxon>Parabacteroides</taxon>
    </lineage>
</organism>
<dbReference type="Pfam" id="PF26216">
    <property type="entry name" value="GDPGP1_C"/>
    <property type="match status" value="1"/>
</dbReference>
<accession>A0ABR7DX34</accession>
<evidence type="ECO:0000313" key="4">
    <source>
        <dbReference type="Proteomes" id="UP000644010"/>
    </source>
</evidence>
<gene>
    <name evidence="3" type="ORF">H8S77_03950</name>
</gene>
<dbReference type="InterPro" id="IPR046320">
    <property type="entry name" value="DUF4922"/>
</dbReference>